<keyword evidence="2" id="KW-1185">Reference proteome</keyword>
<protein>
    <submittedName>
        <fullName evidence="1">Uncharacterized protein</fullName>
    </submittedName>
</protein>
<evidence type="ECO:0000313" key="2">
    <source>
        <dbReference type="Proteomes" id="UP000279799"/>
    </source>
</evidence>
<dbReference type="AlphaFoldDB" id="A0A448TUZ1"/>
<sequence>MAYQTGNAQNIHQLLEKLAEFAKILQWEIVHHTETKLYLRNKDGHCFALEFLSNVFYTIPCTQLNNDKSAIEQLGSPCLEGNCYKQIYTRTTDLNLGNFIGYDFFGTADYLHVVVEIKPEQFRHFGIGMLLKEAEFMGGQYAFGTYLYDQDEAKSNSRLNNYGFSANDDLTATAVVRADKFSAAQKSPWYLYSANCYSTVYDYAKCVGSACYALGRSAMPEDYRTYHPDNYLVRYSQSQFGNTLIPAPNSIIGHKLDNTLIRLGILPDRYECTMQGIPPKKILEINGERWKIIPSAGYNEYNSTRKTSNPDNTGIQGVAYRIIDDETVGV</sequence>
<accession>A0A448TUZ1</accession>
<dbReference type="EMBL" id="LR134510">
    <property type="protein sequence ID" value="VEJ09751.1"/>
    <property type="molecule type" value="Genomic_DNA"/>
</dbReference>
<evidence type="ECO:0000313" key="1">
    <source>
        <dbReference type="EMBL" id="VEJ09751.1"/>
    </source>
</evidence>
<dbReference type="Proteomes" id="UP000279799">
    <property type="component" value="Chromosome"/>
</dbReference>
<proteinExistence type="predicted"/>
<reference evidence="1 2" key="1">
    <citation type="submission" date="2018-12" db="EMBL/GenBank/DDBJ databases">
        <authorList>
            <consortium name="Pathogen Informatics"/>
        </authorList>
    </citation>
    <scope>NUCLEOTIDE SEQUENCE [LARGE SCALE GENOMIC DNA]</scope>
    <source>
        <strain evidence="1 2">NCTC12871</strain>
    </source>
</reference>
<name>A0A448TUZ1_9PAST</name>
<organism evidence="1 2">
    <name type="scientific">Actinobacillus delphinicola</name>
    <dbReference type="NCBI Taxonomy" id="51161"/>
    <lineage>
        <taxon>Bacteria</taxon>
        <taxon>Pseudomonadati</taxon>
        <taxon>Pseudomonadota</taxon>
        <taxon>Gammaproteobacteria</taxon>
        <taxon>Pasteurellales</taxon>
        <taxon>Pasteurellaceae</taxon>
        <taxon>Actinobacillus</taxon>
    </lineage>
</organism>
<dbReference type="KEGG" id="adp:NCTC12871_01234"/>
<dbReference type="RefSeq" id="WP_126599938.1">
    <property type="nucleotide sequence ID" value="NZ_LR134510.1"/>
</dbReference>
<gene>
    <name evidence="1" type="ORF">NCTC12871_01234</name>
</gene>
<dbReference type="OrthoDB" id="6015083at2"/>